<name>A0A066WF45_TILAU</name>
<dbReference type="OrthoDB" id="10263353at2759"/>
<dbReference type="GO" id="GO:0005681">
    <property type="term" value="C:spliceosomal complex"/>
    <property type="evidence" value="ECO:0007669"/>
    <property type="project" value="UniProtKB-KW"/>
</dbReference>
<dbReference type="PANTHER" id="PTHR21646">
    <property type="entry name" value="UBIQUITIN CARBOXYL-TERMINAL HYDROLASE"/>
    <property type="match status" value="1"/>
</dbReference>
<gene>
    <name evidence="13" type="ORF">K437DRAFT_254004</name>
</gene>
<dbReference type="Proteomes" id="UP000027361">
    <property type="component" value="Unassembled WGS sequence"/>
</dbReference>
<feature type="compositionally biased region" description="Pro residues" evidence="10">
    <location>
        <begin position="35"/>
        <end position="59"/>
    </location>
</feature>
<evidence type="ECO:0000256" key="7">
    <source>
        <dbReference type="ARBA" id="ARBA00023187"/>
    </source>
</evidence>
<keyword evidence="5 9" id="KW-0863">Zinc-finger</keyword>
<proteinExistence type="predicted"/>
<dbReference type="HOGENOM" id="CLU_016848_4_1_1"/>
<keyword evidence="4" id="KW-0747">Spliceosome</keyword>
<dbReference type="CDD" id="cd02669">
    <property type="entry name" value="Peptidase_C19M"/>
    <property type="match status" value="1"/>
</dbReference>
<keyword evidence="8" id="KW-0539">Nucleus</keyword>
<dbReference type="InterPro" id="IPR013083">
    <property type="entry name" value="Znf_RING/FYVE/PHD"/>
</dbReference>
<feature type="compositionally biased region" description="Basic residues" evidence="10">
    <location>
        <begin position="1"/>
        <end position="10"/>
    </location>
</feature>
<dbReference type="PROSITE" id="PS50271">
    <property type="entry name" value="ZF_UBP"/>
    <property type="match status" value="1"/>
</dbReference>
<dbReference type="RefSeq" id="XP_013245441.1">
    <property type="nucleotide sequence ID" value="XM_013389987.1"/>
</dbReference>
<feature type="compositionally biased region" description="Basic and acidic residues" evidence="10">
    <location>
        <begin position="71"/>
        <end position="87"/>
    </location>
</feature>
<feature type="domain" description="UBP-type" evidence="12">
    <location>
        <begin position="137"/>
        <end position="241"/>
    </location>
</feature>
<evidence type="ECO:0000256" key="3">
    <source>
        <dbReference type="ARBA" id="ARBA00022723"/>
    </source>
</evidence>
<feature type="domain" description="USP" evidence="11">
    <location>
        <begin position="267"/>
        <end position="672"/>
    </location>
</feature>
<dbReference type="PROSITE" id="PS50235">
    <property type="entry name" value="USP_3"/>
    <property type="match status" value="1"/>
</dbReference>
<dbReference type="GO" id="GO:0008270">
    <property type="term" value="F:zinc ion binding"/>
    <property type="evidence" value="ECO:0007669"/>
    <property type="project" value="UniProtKB-KW"/>
</dbReference>
<accession>A0A066WF45</accession>
<dbReference type="Pfam" id="PF02148">
    <property type="entry name" value="zf-UBP"/>
    <property type="match status" value="1"/>
</dbReference>
<organism evidence="13 14">
    <name type="scientific">Tilletiaria anomala (strain ATCC 24038 / CBS 436.72 / UBC 951)</name>
    <dbReference type="NCBI Taxonomy" id="1037660"/>
    <lineage>
        <taxon>Eukaryota</taxon>
        <taxon>Fungi</taxon>
        <taxon>Dikarya</taxon>
        <taxon>Basidiomycota</taxon>
        <taxon>Ustilaginomycotina</taxon>
        <taxon>Exobasidiomycetes</taxon>
        <taxon>Georgefischeriales</taxon>
        <taxon>Tilletiariaceae</taxon>
        <taxon>Tilletiaria</taxon>
    </lineage>
</organism>
<evidence type="ECO:0000313" key="14">
    <source>
        <dbReference type="Proteomes" id="UP000027361"/>
    </source>
</evidence>
<evidence type="ECO:0000256" key="1">
    <source>
        <dbReference type="ARBA" id="ARBA00004123"/>
    </source>
</evidence>
<evidence type="ECO:0000256" key="5">
    <source>
        <dbReference type="ARBA" id="ARBA00022771"/>
    </source>
</evidence>
<protein>
    <submittedName>
        <fullName evidence="13">Cysteine proteinase</fullName>
    </submittedName>
</protein>
<dbReference type="InterPro" id="IPR028889">
    <property type="entry name" value="USP"/>
</dbReference>
<keyword evidence="7" id="KW-0508">mRNA splicing</keyword>
<dbReference type="InterPro" id="IPR033809">
    <property type="entry name" value="USP39"/>
</dbReference>
<feature type="region of interest" description="Disordered" evidence="10">
    <location>
        <begin position="694"/>
        <end position="722"/>
    </location>
</feature>
<reference evidence="13 14" key="1">
    <citation type="submission" date="2014-05" db="EMBL/GenBank/DDBJ databases">
        <title>Draft genome sequence of a rare smut relative, Tilletiaria anomala UBC 951.</title>
        <authorList>
            <consortium name="DOE Joint Genome Institute"/>
            <person name="Toome M."/>
            <person name="Kuo A."/>
            <person name="Henrissat B."/>
            <person name="Lipzen A."/>
            <person name="Tritt A."/>
            <person name="Yoshinaga Y."/>
            <person name="Zane M."/>
            <person name="Barry K."/>
            <person name="Grigoriev I.V."/>
            <person name="Spatafora J.W."/>
            <person name="Aimea M.C."/>
        </authorList>
    </citation>
    <scope>NUCLEOTIDE SEQUENCE [LARGE SCALE GENOMIC DNA]</scope>
    <source>
        <strain evidence="13 14">UBC 951</strain>
    </source>
</reference>
<comment type="caution">
    <text evidence="13">The sequence shown here is derived from an EMBL/GenBank/DDBJ whole genome shotgun (WGS) entry which is preliminary data.</text>
</comment>
<dbReference type="InterPro" id="IPR001607">
    <property type="entry name" value="Znf_UBP"/>
</dbReference>
<sequence>MPPRATKRARRSDLGDRPAAGNASTEDASPTAASPLPPMPPPEEEPPLPPAEDGPPLPPVASSFVAPPPPPDEKKLLPTDATSREAGDGALDEDELMRRKRKLEELDEADAQQDASYWEKLANEKEEALKRENAQRNATLYLDTISRQHLDFDFERVCSVSLSPLHVYACLICGKYFQGRGPKSWASKHAVDEDHRVWMKLEEPGKGNVYILPEGTQVRDEYSLSALEDIKYLLDPTFSERQVRRLDAPDLRSSRDLQGRSYKPGFIGMNNLGGNDYMNVVIQALAHVKPLRDFLIRGRALPLQQRKEDAETFAGIDATSSSEFAARFSMLVRKVWNSRLFKPQVSPHEFLQEVNKASKGRFKLTAQGDPVEFLGWLLNQLHMDLGGGKKRDSIISATFRGVVRVESQKVFVRSGIELDDDGGGPRDKLDSDGRREGGQEDAQGNAKFNIDKEIQTNLSPFFLLAIDLPPPPVFQDVIEKNIIPQVPLASLISKYDGISFQEARGMIRRFKVMRLPPFVILHYRRFTKNNFVEERNPTIVNFPVKGLDLKETVVGEQSEDISTMYHLVANITHEATAGSVRENQVWRVQVHSRIDGEPFGHPVEASHRLKRKGRDQGANGLKSQADADGEGDDEADRAAEEKWYQIQDLIVEDINRQMLFLGETYVQIWERKDGSREVSEVMRRIAAKQVAEAKDDGIKSKPVGAKPATKSTTIMSNGPAHT</sequence>
<keyword evidence="6" id="KW-0862">Zinc</keyword>
<keyword evidence="2" id="KW-0507">mRNA processing</keyword>
<evidence type="ECO:0000313" key="13">
    <source>
        <dbReference type="EMBL" id="KDN52602.1"/>
    </source>
</evidence>
<evidence type="ECO:0000259" key="11">
    <source>
        <dbReference type="PROSITE" id="PS50235"/>
    </source>
</evidence>
<evidence type="ECO:0000256" key="10">
    <source>
        <dbReference type="SAM" id="MobiDB-lite"/>
    </source>
</evidence>
<dbReference type="InterPro" id="IPR001394">
    <property type="entry name" value="Peptidase_C19_UCH"/>
</dbReference>
<dbReference type="FunCoup" id="A0A066WF45">
    <property type="interactions" value="630"/>
</dbReference>
<evidence type="ECO:0000256" key="9">
    <source>
        <dbReference type="PROSITE-ProRule" id="PRU00502"/>
    </source>
</evidence>
<dbReference type="Gene3D" id="3.30.40.10">
    <property type="entry name" value="Zinc/RING finger domain, C3HC4 (zinc finger)"/>
    <property type="match status" value="1"/>
</dbReference>
<dbReference type="AlphaFoldDB" id="A0A066WF45"/>
<dbReference type="STRING" id="1037660.A0A066WF45"/>
<keyword evidence="3" id="KW-0479">Metal-binding</keyword>
<dbReference type="GO" id="GO:0004843">
    <property type="term" value="F:cysteine-type deubiquitinase activity"/>
    <property type="evidence" value="ECO:0007669"/>
    <property type="project" value="InterPro"/>
</dbReference>
<evidence type="ECO:0000259" key="12">
    <source>
        <dbReference type="PROSITE" id="PS50271"/>
    </source>
</evidence>
<dbReference type="PANTHER" id="PTHR21646:SF16">
    <property type="entry name" value="U4_U6.U5 TRI-SNRNP-ASSOCIATED PROTEIN 2"/>
    <property type="match status" value="1"/>
</dbReference>
<evidence type="ECO:0000256" key="2">
    <source>
        <dbReference type="ARBA" id="ARBA00022664"/>
    </source>
</evidence>
<dbReference type="GO" id="GO:0016579">
    <property type="term" value="P:protein deubiquitination"/>
    <property type="evidence" value="ECO:0007669"/>
    <property type="project" value="InterPro"/>
</dbReference>
<feature type="region of interest" description="Disordered" evidence="10">
    <location>
        <begin position="416"/>
        <end position="445"/>
    </location>
</feature>
<evidence type="ECO:0000256" key="6">
    <source>
        <dbReference type="ARBA" id="ARBA00022833"/>
    </source>
</evidence>
<dbReference type="InParanoid" id="A0A066WF45"/>
<feature type="compositionally biased region" description="Basic and acidic residues" evidence="10">
    <location>
        <begin position="423"/>
        <end position="438"/>
    </location>
</feature>
<dbReference type="Pfam" id="PF00443">
    <property type="entry name" value="UCH"/>
    <property type="match status" value="1"/>
</dbReference>
<dbReference type="InterPro" id="IPR038765">
    <property type="entry name" value="Papain-like_cys_pep_sf"/>
</dbReference>
<dbReference type="GO" id="GO:0000245">
    <property type="term" value="P:spliceosomal complex assembly"/>
    <property type="evidence" value="ECO:0007669"/>
    <property type="project" value="InterPro"/>
</dbReference>
<dbReference type="SUPFAM" id="SSF57850">
    <property type="entry name" value="RING/U-box"/>
    <property type="match status" value="1"/>
</dbReference>
<feature type="region of interest" description="Disordered" evidence="10">
    <location>
        <begin position="597"/>
        <end position="636"/>
    </location>
</feature>
<dbReference type="SMART" id="SM00290">
    <property type="entry name" value="ZnF_UBP"/>
    <property type="match status" value="1"/>
</dbReference>
<dbReference type="OMA" id="QLRRFKC"/>
<feature type="region of interest" description="Disordered" evidence="10">
    <location>
        <begin position="1"/>
        <end position="95"/>
    </location>
</feature>
<dbReference type="EMBL" id="JMSN01000008">
    <property type="protein sequence ID" value="KDN52602.1"/>
    <property type="molecule type" value="Genomic_DNA"/>
</dbReference>
<evidence type="ECO:0000256" key="4">
    <source>
        <dbReference type="ARBA" id="ARBA00022728"/>
    </source>
</evidence>
<dbReference type="GeneID" id="25263736"/>
<comment type="subcellular location">
    <subcellularLocation>
        <location evidence="1">Nucleus</location>
    </subcellularLocation>
</comment>
<dbReference type="InterPro" id="IPR050185">
    <property type="entry name" value="Ub_carboxyl-term_hydrolase"/>
</dbReference>
<keyword evidence="14" id="KW-1185">Reference proteome</keyword>
<dbReference type="SUPFAM" id="SSF54001">
    <property type="entry name" value="Cysteine proteinases"/>
    <property type="match status" value="1"/>
</dbReference>
<evidence type="ECO:0000256" key="8">
    <source>
        <dbReference type="ARBA" id="ARBA00023242"/>
    </source>
</evidence>
<dbReference type="Gene3D" id="3.90.70.10">
    <property type="entry name" value="Cysteine proteinases"/>
    <property type="match status" value="1"/>
</dbReference>